<protein>
    <submittedName>
        <fullName evidence="1">Uncharacterized protein</fullName>
    </submittedName>
</protein>
<reference evidence="1" key="1">
    <citation type="submission" date="2021-08" db="EMBL/GenBank/DDBJ databases">
        <title>The first chromosome-level gecko genome reveals the dynamic sex chromosomes of Neotropical dwarf geckos (Sphaerodactylidae: Sphaerodactylus).</title>
        <authorList>
            <person name="Pinto B.J."/>
            <person name="Keating S.E."/>
            <person name="Gamble T."/>
        </authorList>
    </citation>
    <scope>NUCLEOTIDE SEQUENCE</scope>
    <source>
        <strain evidence="1">TG3544</strain>
    </source>
</reference>
<organism evidence="1 2">
    <name type="scientific">Sphaerodactylus townsendi</name>
    <dbReference type="NCBI Taxonomy" id="933632"/>
    <lineage>
        <taxon>Eukaryota</taxon>
        <taxon>Metazoa</taxon>
        <taxon>Chordata</taxon>
        <taxon>Craniata</taxon>
        <taxon>Vertebrata</taxon>
        <taxon>Euteleostomi</taxon>
        <taxon>Lepidosauria</taxon>
        <taxon>Squamata</taxon>
        <taxon>Bifurcata</taxon>
        <taxon>Gekkota</taxon>
        <taxon>Sphaerodactylidae</taxon>
        <taxon>Sphaerodactylus</taxon>
    </lineage>
</organism>
<keyword evidence="2" id="KW-1185">Reference proteome</keyword>
<accession>A0ACB8F063</accession>
<dbReference type="EMBL" id="CM037625">
    <property type="protein sequence ID" value="KAH7998465.1"/>
    <property type="molecule type" value="Genomic_DNA"/>
</dbReference>
<evidence type="ECO:0000313" key="2">
    <source>
        <dbReference type="Proteomes" id="UP000827872"/>
    </source>
</evidence>
<proteinExistence type="predicted"/>
<comment type="caution">
    <text evidence="1">The sequence shown here is derived from an EMBL/GenBank/DDBJ whole genome shotgun (WGS) entry which is preliminary data.</text>
</comment>
<sequence>MLKRPWASMAAMLKRPATGLSAHGTAWWRAPPKSKAGHSPGRKHSKKAESSKVSKLIRLKSSSISVAPIDRFKDCECYGHSTRCSFIDFLNLVTCISCKHNTRGQHCQHCRLGYFRNSSAELDDENVCIGVWGPNVTDCLPSYYWRQGCFPNVCDDELLLCQNGGTCYENQRCLCPQGFKGVLCEQAKCEGDSKDCNGASSTVLSPAAFLLSSLVLQLRHWGNL</sequence>
<gene>
    <name evidence="1" type="ORF">K3G42_017175</name>
</gene>
<name>A0ACB8F063_9SAUR</name>
<dbReference type="Proteomes" id="UP000827872">
    <property type="component" value="Linkage Group LG12"/>
</dbReference>
<evidence type="ECO:0000313" key="1">
    <source>
        <dbReference type="EMBL" id="KAH7998465.1"/>
    </source>
</evidence>